<comment type="caution">
    <text evidence="2">The sequence shown here is derived from an EMBL/GenBank/DDBJ whole genome shotgun (WGS) entry which is preliminary data.</text>
</comment>
<feature type="region of interest" description="Disordered" evidence="1">
    <location>
        <begin position="167"/>
        <end position="194"/>
    </location>
</feature>
<feature type="compositionally biased region" description="Basic and acidic residues" evidence="1">
    <location>
        <begin position="1"/>
        <end position="17"/>
    </location>
</feature>
<dbReference type="AlphaFoldDB" id="A0AAW1J4Q3"/>
<feature type="region of interest" description="Disordered" evidence="1">
    <location>
        <begin position="1"/>
        <end position="92"/>
    </location>
</feature>
<sequence length="1255" mass="139032">MTSKFPDEKSETGDETLHKKRARRVSFAETTAVHFFKRDDESETTPDPVNEDQSSSNGKLRRSESDEILELLRSSSDSDSDGGGGDGDDDVDIMLKSSFLHPMESPSSGSCFGSATSNDEDNFFGPVSAEFIRPGRLSDSAFSDENHEVTMDSTAFSMNFRSLARSDSGGEFKTPTGIRVPFGERTSGQTSTAASLGDSMVLTGDRKLVLHSSLPVDKVNDSGNSDDMSLVGENHRRYDYGELPPELDVLLDEGKKDGDAVSDNVEIEYSNSTRAMNTTNGHALSGHENFNLTDNRDAVSTTTSPKTYVGEENIDIADAILCGTPRCHSNQSTCDRGLTTPSNHIQAILQIHDIPFEKDKEGRIGSEVSGMFESPPSLAQSRLGHELPIAGSISSLLPKRGKIFKDSDGSRKAQSKSPQGDKEFHVKGTINRGWTTSIFAKSVSRLKRLETSFLSASKVEGNASKLGVPGLSLRSTEKVNHFKYSSNDTSLTHVDAPVACLDEQFAECDVQSIRTSGRGNHDLTNIGIVNPATSKKVHKDEEFLALRTISPSPKASAKRPGLSSSTTSLETELVNHKSNDLHESEVESHAIKGSNFSLQDITFYDLKDNGNTRTPDDFACSPGGRVVKEVSTSPLYAGSPSMLNLGHHGQKEPDDLASNVENYSNLHVEKEKISKLSSYGVNNVEDVSEKKLTNQTSFTRDIPVQMMQSLSDSTLSSEFSRNDSQLQVFENPKEDPVFIMMPKETHDLRDDAKKNFSGGQDGVILHKLLGKDNEDVQLLHVSSNIFGSDNPSSRKRKLFVETESHNDHALLPHRESKLCKDQKNYEDLEVLHCVESNSASRDWADVLSSFCDVTKQLLTPVSNKFDMAQIAKLDDTLVHLDKLKSYELLHHEKAFDSARFLSSKRVANTKLLQYRTLYQKAKLQLLCLKRDKLRDQAFRMKSRVDESEKLISSCHHLSKGGETDQIGFLQLQCHSTDPDNRNMVSAQKSLLRKKFEDSIDEIKKSSKSFCSYIKDMNELTSTEIAASVKGLLKKMVACQSLQSELQLCKVERLHAKHGQPNIMFDHGRFMTQSFIPKYTANSALILENRLNKERISKMFIDDIDAYAAFSFVLSGDKQLEYQSSRTIAEQTQKTVSHLHNLLDVIEELQLAMLELKSLTWSRFCQPSAGKLDLQLCFTDFRSGARVALSIDLTSLNHGVYPSQVVPYEVRGTTDRNHERLVADIQTAVGGVGCGFMRIVRICRCVSRMVQAAGMS</sequence>
<evidence type="ECO:0000313" key="2">
    <source>
        <dbReference type="EMBL" id="KAK9698273.1"/>
    </source>
</evidence>
<feature type="region of interest" description="Disordered" evidence="1">
    <location>
        <begin position="404"/>
        <end position="423"/>
    </location>
</feature>
<dbReference type="PANTHER" id="PTHR35707">
    <property type="entry name" value="OS06G0608100 PROTEIN"/>
    <property type="match status" value="1"/>
</dbReference>
<accession>A0AAW1J4Q3</accession>
<dbReference type="EMBL" id="JBDFQZ010000008">
    <property type="protein sequence ID" value="KAK9698273.1"/>
    <property type="molecule type" value="Genomic_DNA"/>
</dbReference>
<organism evidence="2 3">
    <name type="scientific">Saponaria officinalis</name>
    <name type="common">Common soapwort</name>
    <name type="synonym">Lychnis saponaria</name>
    <dbReference type="NCBI Taxonomy" id="3572"/>
    <lineage>
        <taxon>Eukaryota</taxon>
        <taxon>Viridiplantae</taxon>
        <taxon>Streptophyta</taxon>
        <taxon>Embryophyta</taxon>
        <taxon>Tracheophyta</taxon>
        <taxon>Spermatophyta</taxon>
        <taxon>Magnoliopsida</taxon>
        <taxon>eudicotyledons</taxon>
        <taxon>Gunneridae</taxon>
        <taxon>Pentapetalae</taxon>
        <taxon>Caryophyllales</taxon>
        <taxon>Caryophyllaceae</taxon>
        <taxon>Caryophylleae</taxon>
        <taxon>Saponaria</taxon>
    </lineage>
</organism>
<protein>
    <submittedName>
        <fullName evidence="2">Uncharacterized protein</fullName>
    </submittedName>
</protein>
<evidence type="ECO:0000313" key="3">
    <source>
        <dbReference type="Proteomes" id="UP001443914"/>
    </source>
</evidence>
<gene>
    <name evidence="2" type="ORF">RND81_08G092900</name>
</gene>
<dbReference type="PANTHER" id="PTHR35707:SF1">
    <property type="entry name" value="SPC7 KINETOCHORE PROTEIN DOMAIN-CONTAINING PROTEIN"/>
    <property type="match status" value="1"/>
</dbReference>
<name>A0AAW1J4Q3_SAPOF</name>
<proteinExistence type="predicted"/>
<evidence type="ECO:0000256" key="1">
    <source>
        <dbReference type="SAM" id="MobiDB-lite"/>
    </source>
</evidence>
<reference evidence="2" key="1">
    <citation type="submission" date="2024-03" db="EMBL/GenBank/DDBJ databases">
        <title>WGS assembly of Saponaria officinalis var. Norfolk2.</title>
        <authorList>
            <person name="Jenkins J."/>
            <person name="Shu S."/>
            <person name="Grimwood J."/>
            <person name="Barry K."/>
            <person name="Goodstein D."/>
            <person name="Schmutz J."/>
            <person name="Leebens-Mack J."/>
            <person name="Osbourn A."/>
        </authorList>
    </citation>
    <scope>NUCLEOTIDE SEQUENCE [LARGE SCALE GENOMIC DNA]</scope>
    <source>
        <strain evidence="2">JIC</strain>
    </source>
</reference>
<keyword evidence="3" id="KW-1185">Reference proteome</keyword>
<dbReference type="Proteomes" id="UP001443914">
    <property type="component" value="Unassembled WGS sequence"/>
</dbReference>
<feature type="compositionally biased region" description="Polar residues" evidence="1">
    <location>
        <begin position="45"/>
        <end position="58"/>
    </location>
</feature>